<organism evidence="2 3">
    <name type="scientific">Billgrantia zhangzhouensis</name>
    <dbReference type="NCBI Taxonomy" id="2733481"/>
    <lineage>
        <taxon>Bacteria</taxon>
        <taxon>Pseudomonadati</taxon>
        <taxon>Pseudomonadota</taxon>
        <taxon>Gammaproteobacteria</taxon>
        <taxon>Oceanospirillales</taxon>
        <taxon>Halomonadaceae</taxon>
        <taxon>Billgrantia</taxon>
    </lineage>
</organism>
<evidence type="ECO:0000259" key="1">
    <source>
        <dbReference type="PROSITE" id="PS50042"/>
    </source>
</evidence>
<dbReference type="Pfam" id="PF00027">
    <property type="entry name" value="cNMP_binding"/>
    <property type="match status" value="1"/>
</dbReference>
<gene>
    <name evidence="2" type="ORF">HOP51_13910</name>
</gene>
<feature type="domain" description="Cyclic nucleotide-binding" evidence="1">
    <location>
        <begin position="26"/>
        <end position="111"/>
    </location>
</feature>
<comment type="caution">
    <text evidence="2">The sequence shown here is derived from an EMBL/GenBank/DDBJ whole genome shotgun (WGS) entry which is preliminary data.</text>
</comment>
<evidence type="ECO:0000313" key="3">
    <source>
        <dbReference type="Proteomes" id="UP001320122"/>
    </source>
</evidence>
<dbReference type="InterPro" id="IPR018490">
    <property type="entry name" value="cNMP-bd_dom_sf"/>
</dbReference>
<dbReference type="InterPro" id="IPR014710">
    <property type="entry name" value="RmlC-like_jellyroll"/>
</dbReference>
<protein>
    <submittedName>
        <fullName evidence="2">Cyclic nucleotide-binding domain-containing protein</fullName>
    </submittedName>
</protein>
<dbReference type="Gene3D" id="2.60.120.10">
    <property type="entry name" value="Jelly Rolls"/>
    <property type="match status" value="1"/>
</dbReference>
<dbReference type="CDD" id="cd00038">
    <property type="entry name" value="CAP_ED"/>
    <property type="match status" value="1"/>
</dbReference>
<proteinExistence type="predicted"/>
<evidence type="ECO:0000313" key="2">
    <source>
        <dbReference type="EMBL" id="MCE8021195.1"/>
    </source>
</evidence>
<dbReference type="InterPro" id="IPR000595">
    <property type="entry name" value="cNMP-bd_dom"/>
</dbReference>
<reference evidence="2 3" key="1">
    <citation type="journal article" date="2021" name="Front. Microbiol.">
        <title>Aerobic Denitrification and Heterotrophic Sulfur Oxidation in the Genus Halomonas Revealed by Six Novel Species Characterizations and Genome-Based Analysis.</title>
        <authorList>
            <person name="Wang L."/>
            <person name="Shao Z."/>
        </authorList>
    </citation>
    <scope>NUCLEOTIDE SEQUENCE [LARGE SCALE GENOMIC DNA]</scope>
    <source>
        <strain evidence="2 3">MCCC 1A11036</strain>
    </source>
</reference>
<dbReference type="EMBL" id="JABFTT010000010">
    <property type="protein sequence ID" value="MCE8021195.1"/>
    <property type="molecule type" value="Genomic_DNA"/>
</dbReference>
<keyword evidence="3" id="KW-1185">Reference proteome</keyword>
<dbReference type="PROSITE" id="PS50042">
    <property type="entry name" value="CNMP_BINDING_3"/>
    <property type="match status" value="1"/>
</dbReference>
<dbReference type="RefSeq" id="WP_234274512.1">
    <property type="nucleotide sequence ID" value="NZ_JABFTT010000010.1"/>
</dbReference>
<name>A0ABS9AHE3_9GAMM</name>
<dbReference type="SUPFAM" id="SSF51206">
    <property type="entry name" value="cAMP-binding domain-like"/>
    <property type="match status" value="1"/>
</dbReference>
<accession>A0ABS9AHE3</accession>
<sequence length="111" mass="11983">MASHGKGFDDSMASQCLSCHLKALCLPRDLTSEQFGTLGRIVDAPVRLDKRECLVQQGTIFRHLYTVRTGSFKQVTDGANSETLLTALYLPGDIIGFDAIGPGHYPGTIVA</sequence>
<dbReference type="Proteomes" id="UP001320122">
    <property type="component" value="Unassembled WGS sequence"/>
</dbReference>